<proteinExistence type="predicted"/>
<evidence type="ECO:0000259" key="2">
    <source>
        <dbReference type="Pfam" id="PF11160"/>
    </source>
</evidence>
<dbReference type="Proteomes" id="UP000799438">
    <property type="component" value="Unassembled WGS sequence"/>
</dbReference>
<dbReference type="OrthoDB" id="2131339at2759"/>
<organism evidence="3 4">
    <name type="scientific">Aplosporella prunicola CBS 121167</name>
    <dbReference type="NCBI Taxonomy" id="1176127"/>
    <lineage>
        <taxon>Eukaryota</taxon>
        <taxon>Fungi</taxon>
        <taxon>Dikarya</taxon>
        <taxon>Ascomycota</taxon>
        <taxon>Pezizomycotina</taxon>
        <taxon>Dothideomycetes</taxon>
        <taxon>Dothideomycetes incertae sedis</taxon>
        <taxon>Botryosphaeriales</taxon>
        <taxon>Aplosporellaceae</taxon>
        <taxon>Aplosporella</taxon>
    </lineage>
</organism>
<keyword evidence="4" id="KW-1185">Reference proteome</keyword>
<evidence type="ECO:0000313" key="3">
    <source>
        <dbReference type="EMBL" id="KAF2135394.1"/>
    </source>
</evidence>
<sequence length="60" mass="6299">VSWNWGSNNPSGAVAEVAKEGDIAIESNKGNTINKSAEPENPAVHIERPGNDVVKNASDL</sequence>
<dbReference type="EMBL" id="ML995590">
    <property type="protein sequence ID" value="KAF2135394.1"/>
    <property type="molecule type" value="Genomic_DNA"/>
</dbReference>
<evidence type="ECO:0000313" key="4">
    <source>
        <dbReference type="Proteomes" id="UP000799438"/>
    </source>
</evidence>
<dbReference type="Pfam" id="PF11160">
    <property type="entry name" value="Hva1_TUDOR"/>
    <property type="match status" value="1"/>
</dbReference>
<reference evidence="3" key="1">
    <citation type="journal article" date="2020" name="Stud. Mycol.">
        <title>101 Dothideomycetes genomes: a test case for predicting lifestyles and emergence of pathogens.</title>
        <authorList>
            <person name="Haridas S."/>
            <person name="Albert R."/>
            <person name="Binder M."/>
            <person name="Bloem J."/>
            <person name="Labutti K."/>
            <person name="Salamov A."/>
            <person name="Andreopoulos B."/>
            <person name="Baker S."/>
            <person name="Barry K."/>
            <person name="Bills G."/>
            <person name="Bluhm B."/>
            <person name="Cannon C."/>
            <person name="Castanera R."/>
            <person name="Culley D."/>
            <person name="Daum C."/>
            <person name="Ezra D."/>
            <person name="Gonzalez J."/>
            <person name="Henrissat B."/>
            <person name="Kuo A."/>
            <person name="Liang C."/>
            <person name="Lipzen A."/>
            <person name="Lutzoni F."/>
            <person name="Magnuson J."/>
            <person name="Mondo S."/>
            <person name="Nolan M."/>
            <person name="Ohm R."/>
            <person name="Pangilinan J."/>
            <person name="Park H.-J."/>
            <person name="Ramirez L."/>
            <person name="Alfaro M."/>
            <person name="Sun H."/>
            <person name="Tritt A."/>
            <person name="Yoshinaga Y."/>
            <person name="Zwiers L.-H."/>
            <person name="Turgeon B."/>
            <person name="Goodwin S."/>
            <person name="Spatafora J."/>
            <person name="Crous P."/>
            <person name="Grigoriev I."/>
        </authorList>
    </citation>
    <scope>NUCLEOTIDE SEQUENCE</scope>
    <source>
        <strain evidence="3">CBS 121167</strain>
    </source>
</reference>
<feature type="non-terminal residue" evidence="3">
    <location>
        <position position="1"/>
    </location>
</feature>
<feature type="non-terminal residue" evidence="3">
    <location>
        <position position="60"/>
    </location>
</feature>
<accession>A0A6A6AWT0</accession>
<evidence type="ECO:0000256" key="1">
    <source>
        <dbReference type="SAM" id="MobiDB-lite"/>
    </source>
</evidence>
<dbReference type="AlphaFoldDB" id="A0A6A6AWT0"/>
<feature type="region of interest" description="Disordered" evidence="1">
    <location>
        <begin position="31"/>
        <end position="60"/>
    </location>
</feature>
<gene>
    <name evidence="3" type="ORF">K452DRAFT_213489</name>
</gene>
<dbReference type="GeneID" id="54293708"/>
<feature type="domain" description="Hypervirulence associated protein TUDOR" evidence="2">
    <location>
        <begin position="1"/>
        <end position="60"/>
    </location>
</feature>
<dbReference type="RefSeq" id="XP_033391112.1">
    <property type="nucleotide sequence ID" value="XM_033536212.1"/>
</dbReference>
<name>A0A6A6AWT0_9PEZI</name>
<protein>
    <recommendedName>
        <fullName evidence="2">Hypervirulence associated protein TUDOR domain-containing protein</fullName>
    </recommendedName>
</protein>
<dbReference type="InterPro" id="IPR021331">
    <property type="entry name" value="Hva1_TUDOR"/>
</dbReference>